<gene>
    <name evidence="1" type="ORF">LAZ67_1008183</name>
</gene>
<protein>
    <submittedName>
        <fullName evidence="1">Uncharacterized protein</fullName>
    </submittedName>
</protein>
<accession>A0ABY6K033</accession>
<evidence type="ECO:0000313" key="1">
    <source>
        <dbReference type="EMBL" id="UYV62196.1"/>
    </source>
</evidence>
<keyword evidence="2" id="KW-1185">Reference proteome</keyword>
<reference evidence="1 2" key="1">
    <citation type="submission" date="2022-01" db="EMBL/GenBank/DDBJ databases">
        <title>A chromosomal length assembly of Cordylochernes scorpioides.</title>
        <authorList>
            <person name="Zeh D."/>
            <person name="Zeh J."/>
        </authorList>
    </citation>
    <scope>NUCLEOTIDE SEQUENCE [LARGE SCALE GENOMIC DNA]</scope>
    <source>
        <strain evidence="1">IN4F17</strain>
        <tissue evidence="1">Whole Body</tissue>
    </source>
</reference>
<proteinExistence type="predicted"/>
<dbReference type="EMBL" id="CP092863">
    <property type="protein sequence ID" value="UYV62196.1"/>
    <property type="molecule type" value="Genomic_DNA"/>
</dbReference>
<sequence length="41" mass="4790">MTMSRQALDVPEGRLPRLRLCSNARSYRRDTGHRSSCKLRN</sequence>
<organism evidence="1 2">
    <name type="scientific">Cordylochernes scorpioides</name>
    <dbReference type="NCBI Taxonomy" id="51811"/>
    <lineage>
        <taxon>Eukaryota</taxon>
        <taxon>Metazoa</taxon>
        <taxon>Ecdysozoa</taxon>
        <taxon>Arthropoda</taxon>
        <taxon>Chelicerata</taxon>
        <taxon>Arachnida</taxon>
        <taxon>Pseudoscorpiones</taxon>
        <taxon>Cheliferoidea</taxon>
        <taxon>Chernetidae</taxon>
        <taxon>Cordylochernes</taxon>
    </lineage>
</organism>
<dbReference type="Proteomes" id="UP001235939">
    <property type="component" value="Chromosome 01"/>
</dbReference>
<name>A0ABY6K033_9ARAC</name>
<evidence type="ECO:0000313" key="2">
    <source>
        <dbReference type="Proteomes" id="UP001235939"/>
    </source>
</evidence>